<dbReference type="GO" id="GO:0005776">
    <property type="term" value="C:autophagosome"/>
    <property type="evidence" value="ECO:0007669"/>
    <property type="project" value="UniProtKB-SubCell"/>
</dbReference>
<accession>A0A1V9YDJ1</accession>
<dbReference type="CDD" id="cd05992">
    <property type="entry name" value="PB1"/>
    <property type="match status" value="1"/>
</dbReference>
<dbReference type="Pfam" id="PF00569">
    <property type="entry name" value="ZZ"/>
    <property type="match status" value="3"/>
</dbReference>
<dbReference type="STRING" id="1202772.A0A1V9YDJ1"/>
<dbReference type="SUPFAM" id="SSF54277">
    <property type="entry name" value="CAD &amp; PB1 domains"/>
    <property type="match status" value="1"/>
</dbReference>
<dbReference type="PANTHER" id="PTHR20930:SF0">
    <property type="entry name" value="PROTEIN ILRUN"/>
    <property type="match status" value="1"/>
</dbReference>
<dbReference type="InterPro" id="IPR015940">
    <property type="entry name" value="UBA"/>
</dbReference>
<dbReference type="PANTHER" id="PTHR20930">
    <property type="entry name" value="OVARIAN CARCINOMA ANTIGEN CA125-RELATED"/>
    <property type="match status" value="1"/>
</dbReference>
<dbReference type="SUPFAM" id="SSF57850">
    <property type="entry name" value="RING/U-box"/>
    <property type="match status" value="3"/>
</dbReference>
<dbReference type="Pfam" id="PF00564">
    <property type="entry name" value="PB1"/>
    <property type="match status" value="1"/>
</dbReference>
<dbReference type="InterPro" id="IPR000270">
    <property type="entry name" value="PB1_dom"/>
</dbReference>
<dbReference type="GO" id="GO:0008270">
    <property type="term" value="F:zinc ion binding"/>
    <property type="evidence" value="ECO:0007669"/>
    <property type="project" value="UniProtKB-KW"/>
</dbReference>
<dbReference type="EMBL" id="JNBR01002078">
    <property type="protein sequence ID" value="OQR83778.1"/>
    <property type="molecule type" value="Genomic_DNA"/>
</dbReference>
<feature type="domain" description="ZZ-type" evidence="9">
    <location>
        <begin position="365"/>
        <end position="418"/>
    </location>
</feature>
<dbReference type="OrthoDB" id="10064100at2759"/>
<protein>
    <recommendedName>
        <fullName evidence="12">ZZ-type domain-containing protein</fullName>
    </recommendedName>
</protein>
<evidence type="ECO:0000256" key="4">
    <source>
        <dbReference type="ARBA" id="ARBA00022833"/>
    </source>
</evidence>
<dbReference type="PROSITE" id="PS50030">
    <property type="entry name" value="UBA"/>
    <property type="match status" value="1"/>
</dbReference>
<dbReference type="GO" id="GO:0031410">
    <property type="term" value="C:cytoplasmic vesicle"/>
    <property type="evidence" value="ECO:0007669"/>
    <property type="project" value="UniProtKB-KW"/>
</dbReference>
<keyword evidence="11" id="KW-1185">Reference proteome</keyword>
<dbReference type="Gene3D" id="3.10.20.90">
    <property type="entry name" value="Phosphatidylinositol 3-kinase Catalytic Subunit, Chain A, domain 1"/>
    <property type="match status" value="1"/>
</dbReference>
<keyword evidence="3 6" id="KW-0863">Zinc-finger</keyword>
<comment type="caution">
    <text evidence="10">The sequence shown here is derived from an EMBL/GenBank/DDBJ whole genome shotgun (WGS) entry which is preliminary data.</text>
</comment>
<reference evidence="10 11" key="1">
    <citation type="journal article" date="2014" name="Genome Biol. Evol.">
        <title>The secreted proteins of Achlya hypogyna and Thraustotheca clavata identify the ancestral oomycete secretome and reveal gene acquisitions by horizontal gene transfer.</title>
        <authorList>
            <person name="Misner I."/>
            <person name="Blouin N."/>
            <person name="Leonard G."/>
            <person name="Richards T.A."/>
            <person name="Lane C.E."/>
        </authorList>
    </citation>
    <scope>NUCLEOTIDE SEQUENCE [LARGE SCALE GENOMIC DNA]</scope>
    <source>
        <strain evidence="10 11">ATCC 48635</strain>
    </source>
</reference>
<feature type="region of interest" description="Disordered" evidence="7">
    <location>
        <begin position="446"/>
        <end position="499"/>
    </location>
</feature>
<evidence type="ECO:0000259" key="8">
    <source>
        <dbReference type="PROSITE" id="PS50030"/>
    </source>
</evidence>
<proteinExistence type="predicted"/>
<dbReference type="Pfam" id="PF16158">
    <property type="entry name" value="N_BRCA1_IG"/>
    <property type="match status" value="1"/>
</dbReference>
<dbReference type="InterPro" id="IPR043145">
    <property type="entry name" value="Znf_ZZ_sf"/>
</dbReference>
<keyword evidence="4" id="KW-0862">Zinc</keyword>
<dbReference type="CDD" id="cd14947">
    <property type="entry name" value="NBR1_like"/>
    <property type="match status" value="1"/>
</dbReference>
<keyword evidence="5" id="KW-0968">Cytoplasmic vesicle</keyword>
<evidence type="ECO:0000256" key="2">
    <source>
        <dbReference type="ARBA" id="ARBA00022723"/>
    </source>
</evidence>
<organism evidence="10 11">
    <name type="scientific">Achlya hypogyna</name>
    <name type="common">Oomycete</name>
    <name type="synonym">Protoachlya hypogyna</name>
    <dbReference type="NCBI Taxonomy" id="1202772"/>
    <lineage>
        <taxon>Eukaryota</taxon>
        <taxon>Sar</taxon>
        <taxon>Stramenopiles</taxon>
        <taxon>Oomycota</taxon>
        <taxon>Saprolegniomycetes</taxon>
        <taxon>Saprolegniales</taxon>
        <taxon>Achlyaceae</taxon>
        <taxon>Achlya</taxon>
    </lineage>
</organism>
<dbReference type="Gene3D" id="3.30.60.90">
    <property type="match status" value="3"/>
</dbReference>
<evidence type="ECO:0000256" key="1">
    <source>
        <dbReference type="ARBA" id="ARBA00004419"/>
    </source>
</evidence>
<keyword evidence="2" id="KW-0479">Metal-binding</keyword>
<evidence type="ECO:0000256" key="5">
    <source>
        <dbReference type="ARBA" id="ARBA00023329"/>
    </source>
</evidence>
<evidence type="ECO:0000313" key="11">
    <source>
        <dbReference type="Proteomes" id="UP000243579"/>
    </source>
</evidence>
<dbReference type="Gene3D" id="2.60.40.10">
    <property type="entry name" value="Immunoglobulins"/>
    <property type="match status" value="1"/>
</dbReference>
<dbReference type="AlphaFoldDB" id="A0A1V9YDJ1"/>
<dbReference type="InterPro" id="IPR009060">
    <property type="entry name" value="UBA-like_sf"/>
</dbReference>
<evidence type="ECO:0008006" key="12">
    <source>
        <dbReference type="Google" id="ProtNLM"/>
    </source>
</evidence>
<dbReference type="CDD" id="cd02340">
    <property type="entry name" value="ZZ_NBR1_like"/>
    <property type="match status" value="1"/>
</dbReference>
<comment type="subcellular location">
    <subcellularLocation>
        <location evidence="1">Cytoplasmic vesicle</location>
        <location evidence="1">Autophagosome</location>
    </subcellularLocation>
</comment>
<evidence type="ECO:0000259" key="9">
    <source>
        <dbReference type="PROSITE" id="PS50135"/>
    </source>
</evidence>
<name>A0A1V9YDJ1_ACHHY</name>
<sequence>MEIAYEGGAARPMPADVREYKLFKAHVCAEFVLETCSMCYTDGEGDVVTIANQADLDEAFAYMREAGLGPLRINIKGMKASYAPVVAVTKSTESATVEDAVFALLDLMHEWSIASSEEVTVALKAGFFNILLDAGFVDCWRRMTTDVTNPNHAFASALVNAICTKDLLAAEDLLTQADNLGSMVNQIFHESPQTSQLLATALPALVSHFSAAPVVVPEVVVQEEITEVEDDEEKPSAESTAVHTHRICDGCGMYPLVGVRHQSLKDRNMDFCSSCVQATRYQSFAPFRSIDTELVIHYNIECDGCGIGPLEGIRYKSAVVDDFDLCSLCEETGSWTSHEPFIKIVDPEKAQALKKKSPTSSTAVHQNIVCDGCSKHPIVGARFKSAVVKHFDLCETCEATGSWNESHGPFLKIASVDQTPYALYVATEAMQRHGKGATESEAAFTERVQQDYQQPRCGRGSRRSKSHYGGPFAPFNFGSPPPPFVPPSHHHGRRRSDPPATPYLRCRFVEDVTLPDGSVSAPGQLLSKQWRLENNGDTAWPTGCSVQMVGGVGMEPGAPCAVPALLPGENFVLSLDLQAPMETGRYVCYFRICAPSGSRFGHRFWIDVTVQAPVQPAAPQVEAAEVSKTVDVASLPMATLVLEASDEVSELEAASPAVDDMASSYEYVAEVQDECQDVYAHAAALDELEMMGFADTETNRRLLDAHDGNLERVVELLLE</sequence>
<dbReference type="InterPro" id="IPR032350">
    <property type="entry name" value="Nbr1_FW"/>
</dbReference>
<dbReference type="SMART" id="SM00291">
    <property type="entry name" value="ZnF_ZZ"/>
    <property type="match status" value="3"/>
</dbReference>
<dbReference type="InterPro" id="IPR013783">
    <property type="entry name" value="Ig-like_fold"/>
</dbReference>
<gene>
    <name evidence="10" type="ORF">ACHHYP_14289</name>
</gene>
<feature type="domain" description="ZZ-type" evidence="9">
    <location>
        <begin position="297"/>
        <end position="349"/>
    </location>
</feature>
<dbReference type="Proteomes" id="UP000243579">
    <property type="component" value="Unassembled WGS sequence"/>
</dbReference>
<evidence type="ECO:0000313" key="10">
    <source>
        <dbReference type="EMBL" id="OQR83778.1"/>
    </source>
</evidence>
<dbReference type="Gene3D" id="1.10.8.10">
    <property type="entry name" value="DNA helicase RuvA subunit, C-terminal domain"/>
    <property type="match status" value="1"/>
</dbReference>
<feature type="compositionally biased region" description="Low complexity" evidence="7">
    <location>
        <begin position="469"/>
        <end position="478"/>
    </location>
</feature>
<evidence type="ECO:0000256" key="6">
    <source>
        <dbReference type="PROSITE-ProRule" id="PRU00228"/>
    </source>
</evidence>
<evidence type="ECO:0000256" key="3">
    <source>
        <dbReference type="ARBA" id="ARBA00022771"/>
    </source>
</evidence>
<feature type="domain" description="UBA" evidence="8">
    <location>
        <begin position="670"/>
        <end position="719"/>
    </location>
</feature>
<dbReference type="InterPro" id="IPR000433">
    <property type="entry name" value="Znf_ZZ"/>
</dbReference>
<evidence type="ECO:0000256" key="7">
    <source>
        <dbReference type="SAM" id="MobiDB-lite"/>
    </source>
</evidence>
<dbReference type="PROSITE" id="PS50135">
    <property type="entry name" value="ZF_ZZ_2"/>
    <property type="match status" value="2"/>
</dbReference>
<dbReference type="SUPFAM" id="SSF46934">
    <property type="entry name" value="UBA-like"/>
    <property type="match status" value="1"/>
</dbReference>